<dbReference type="GO" id="GO:0005829">
    <property type="term" value="C:cytosol"/>
    <property type="evidence" value="ECO:0007669"/>
    <property type="project" value="TreeGrafter"/>
</dbReference>
<dbReference type="OrthoDB" id="5286008at2759"/>
<organism evidence="3 4">
    <name type="scientific">Metschnikowia bicuspidata</name>
    <dbReference type="NCBI Taxonomy" id="27322"/>
    <lineage>
        <taxon>Eukaryota</taxon>
        <taxon>Fungi</taxon>
        <taxon>Dikarya</taxon>
        <taxon>Ascomycota</taxon>
        <taxon>Saccharomycotina</taxon>
        <taxon>Pichiomycetes</taxon>
        <taxon>Metschnikowiaceae</taxon>
        <taxon>Metschnikowia</taxon>
    </lineage>
</organism>
<name>A0A4V1J2R0_9ASCO</name>
<evidence type="ECO:0000313" key="4">
    <source>
        <dbReference type="Proteomes" id="UP000268321"/>
    </source>
</evidence>
<dbReference type="GO" id="GO:0070485">
    <property type="term" value="P:dehydro-D-arabinono-1,4-lactone biosynthetic process"/>
    <property type="evidence" value="ECO:0007669"/>
    <property type="project" value="TreeGrafter"/>
</dbReference>
<dbReference type="Pfam" id="PF00248">
    <property type="entry name" value="Aldo_ket_red"/>
    <property type="match status" value="1"/>
</dbReference>
<protein>
    <submittedName>
        <fullName evidence="3">D-threo-aldose 1-dehydrogenase</fullName>
    </submittedName>
</protein>
<dbReference type="PANTHER" id="PTHR42686">
    <property type="entry name" value="GH17980P-RELATED"/>
    <property type="match status" value="1"/>
</dbReference>
<evidence type="ECO:0000313" key="3">
    <source>
        <dbReference type="EMBL" id="RKP29429.1"/>
    </source>
</evidence>
<keyword evidence="4" id="KW-1185">Reference proteome</keyword>
<reference evidence="4" key="1">
    <citation type="journal article" date="2018" name="Nat. Microbiol.">
        <title>Leveraging single-cell genomics to expand the fungal tree of life.</title>
        <authorList>
            <person name="Ahrendt S.R."/>
            <person name="Quandt C.A."/>
            <person name="Ciobanu D."/>
            <person name="Clum A."/>
            <person name="Salamov A."/>
            <person name="Andreopoulos B."/>
            <person name="Cheng J.F."/>
            <person name="Woyke T."/>
            <person name="Pelin A."/>
            <person name="Henrissat B."/>
            <person name="Reynolds N.K."/>
            <person name="Benny G.L."/>
            <person name="Smith M.E."/>
            <person name="James T.Y."/>
            <person name="Grigoriev I.V."/>
        </authorList>
    </citation>
    <scope>NUCLEOTIDE SEQUENCE [LARGE SCALE GENOMIC DNA]</scope>
    <source>
        <strain evidence="4">Baker2002</strain>
    </source>
</reference>
<dbReference type="GO" id="GO:0045290">
    <property type="term" value="F:D-arabinose 1-dehydrogenase [NAD(P)+] activity"/>
    <property type="evidence" value="ECO:0007669"/>
    <property type="project" value="TreeGrafter"/>
</dbReference>
<dbReference type="AlphaFoldDB" id="A0A4V1J2R0"/>
<evidence type="ECO:0000256" key="1">
    <source>
        <dbReference type="ARBA" id="ARBA00023002"/>
    </source>
</evidence>
<dbReference type="InterPro" id="IPR020471">
    <property type="entry name" value="AKR"/>
</dbReference>
<keyword evidence="1" id="KW-0560">Oxidoreductase</keyword>
<proteinExistence type="predicted"/>
<feature type="domain" description="NADP-dependent oxidoreductase" evidence="2">
    <location>
        <begin position="9"/>
        <end position="306"/>
    </location>
</feature>
<dbReference type="SUPFAM" id="SSF51430">
    <property type="entry name" value="NAD(P)-linked oxidoreductase"/>
    <property type="match status" value="1"/>
</dbReference>
<accession>A0A4V1J2R0</accession>
<sequence length="335" mass="37968">MYTLNDLPPLVVGGAVFNTQYSKDPSKLPIADIFKEAFARGCTAIDTSPYYGRSEELIGKVLTSIEDEWPREKYFICTKAGRLELDKFDYNREHVRRSVMRSLQRLNTSYLDLVYMHDVEFVTEQEAYDALRELVLLKKEGIIKYFGITGYPVKYLFRVAYKSATTFKEDIGPLDAILSYSHGCIQNTKLFDIRDDFFAMTGIKRLFNGSILSMSLLRSGKTHAFHPASQELKDTVKSIAKKLLEEDGVELAELATRFAMKRWQFKGQEADGTLAVDPEVSTVLGVSSVEELKSALKCFDDVKLNSDNGDEALFEKFHTALGPQMNETWPSGIEH</sequence>
<dbReference type="InterPro" id="IPR036812">
    <property type="entry name" value="NAD(P)_OxRdtase_dom_sf"/>
</dbReference>
<dbReference type="Proteomes" id="UP000268321">
    <property type="component" value="Unassembled WGS sequence"/>
</dbReference>
<dbReference type="Gene3D" id="3.20.20.100">
    <property type="entry name" value="NADP-dependent oxidoreductase domain"/>
    <property type="match status" value="1"/>
</dbReference>
<dbReference type="InterPro" id="IPR023210">
    <property type="entry name" value="NADP_OxRdtase_dom"/>
</dbReference>
<dbReference type="PANTHER" id="PTHR42686:SF1">
    <property type="entry name" value="GH17980P-RELATED"/>
    <property type="match status" value="1"/>
</dbReference>
<gene>
    <name evidence="3" type="ORF">METBISCDRAFT_18702</name>
</gene>
<evidence type="ECO:0000259" key="2">
    <source>
        <dbReference type="Pfam" id="PF00248"/>
    </source>
</evidence>
<dbReference type="EMBL" id="ML004488">
    <property type="protein sequence ID" value="RKP29429.1"/>
    <property type="molecule type" value="Genomic_DNA"/>
</dbReference>